<keyword evidence="4" id="KW-1185">Reference proteome</keyword>
<evidence type="ECO:0000259" key="2">
    <source>
        <dbReference type="Pfam" id="PF06916"/>
    </source>
</evidence>
<dbReference type="GO" id="GO:0005739">
    <property type="term" value="C:mitochondrion"/>
    <property type="evidence" value="ECO:0007669"/>
    <property type="project" value="TreeGrafter"/>
</dbReference>
<keyword evidence="1" id="KW-0812">Transmembrane</keyword>
<reference evidence="3 4" key="1">
    <citation type="submission" date="2024-03" db="EMBL/GenBank/DDBJ databases">
        <title>Complete genome sequence of the green alga Chloropicon roscoffensis RCC1871.</title>
        <authorList>
            <person name="Lemieux C."/>
            <person name="Pombert J.-F."/>
            <person name="Otis C."/>
            <person name="Turmel M."/>
        </authorList>
    </citation>
    <scope>NUCLEOTIDE SEQUENCE [LARGE SCALE GENOMIC DNA]</scope>
    <source>
        <strain evidence="3 4">RCC1871</strain>
    </source>
</reference>
<name>A0AAX4PFH5_9CHLO</name>
<sequence length="351" mass="37329">MYGLRSTRPLWAEVGRGLGLAPPSAPLALNRCFASSASCAPATRVMQQYKAWLDNLSQVQGAGLPSRERERENFRYGGRVPSGVGLVTQARLYAAGGKDEAKGGAGEGTASAAEAERPSRLGMIQKYGVTFMVTWGALYCAPLAGIYGALSTGLIGGADAIEVLKYLGIDRLGIDISLINPTFGNVALSYGINEVLEVVRLPVAVAVTPMVAKVLGRRREQAAGGASEDGKPLGKLALEAKANQKLEMVKQYGITFLAWWTLLWAISWGGLYVALDNGLIGGQDGMELLAQIPYVDNFVDLKQLDLGENSKEWGNLGVSFVMNELLEVGRFPVAVATTPAVAKALGLRKKQ</sequence>
<keyword evidence="1" id="KW-1133">Transmembrane helix</keyword>
<dbReference type="Proteomes" id="UP001472866">
    <property type="component" value="Chromosome 10"/>
</dbReference>
<dbReference type="PANTHER" id="PTHR21377">
    <property type="entry name" value="PROTEIN FAM210B, MITOCHONDRIAL"/>
    <property type="match status" value="1"/>
</dbReference>
<organism evidence="3 4">
    <name type="scientific">Chloropicon roscoffensis</name>
    <dbReference type="NCBI Taxonomy" id="1461544"/>
    <lineage>
        <taxon>Eukaryota</taxon>
        <taxon>Viridiplantae</taxon>
        <taxon>Chlorophyta</taxon>
        <taxon>Chloropicophyceae</taxon>
        <taxon>Chloropicales</taxon>
        <taxon>Chloropicaceae</taxon>
        <taxon>Chloropicon</taxon>
    </lineage>
</organism>
<feature type="domain" description="DUF1279" evidence="2">
    <location>
        <begin position="123"/>
        <end position="210"/>
    </location>
</feature>
<feature type="transmembrane region" description="Helical" evidence="1">
    <location>
        <begin position="256"/>
        <end position="275"/>
    </location>
</feature>
<dbReference type="PANTHER" id="PTHR21377:SF0">
    <property type="entry name" value="PROTEIN FAM210B, MITOCHONDRIAL"/>
    <property type="match status" value="1"/>
</dbReference>
<dbReference type="Pfam" id="PF06916">
    <property type="entry name" value="FAM210A-B_dom"/>
    <property type="match status" value="1"/>
</dbReference>
<protein>
    <submittedName>
        <fullName evidence="3">DUF1279 domain-containing protein</fullName>
    </submittedName>
</protein>
<gene>
    <name evidence="3" type="ORF">HKI87_10g62460</name>
</gene>
<dbReference type="EMBL" id="CP151510">
    <property type="protein sequence ID" value="WZN64689.1"/>
    <property type="molecule type" value="Genomic_DNA"/>
</dbReference>
<feature type="transmembrane region" description="Helical" evidence="1">
    <location>
        <begin position="127"/>
        <end position="150"/>
    </location>
</feature>
<dbReference type="InterPro" id="IPR045866">
    <property type="entry name" value="FAM210A/B-like"/>
</dbReference>
<evidence type="ECO:0000313" key="4">
    <source>
        <dbReference type="Proteomes" id="UP001472866"/>
    </source>
</evidence>
<keyword evidence="1" id="KW-0472">Membrane</keyword>
<evidence type="ECO:0000256" key="1">
    <source>
        <dbReference type="SAM" id="Phobius"/>
    </source>
</evidence>
<dbReference type="InterPro" id="IPR009688">
    <property type="entry name" value="FAM210A/B-like_dom"/>
</dbReference>
<proteinExistence type="predicted"/>
<dbReference type="AlphaFoldDB" id="A0AAX4PFH5"/>
<accession>A0AAX4PFH5</accession>
<evidence type="ECO:0000313" key="3">
    <source>
        <dbReference type="EMBL" id="WZN64689.1"/>
    </source>
</evidence>